<reference evidence="2 3" key="1">
    <citation type="submission" date="2015-09" db="EMBL/GenBank/DDBJ databases">
        <title>Genome announcement of multiple Pseudomonas syringae strains.</title>
        <authorList>
            <person name="Thakur S."/>
            <person name="Wang P.W."/>
            <person name="Gong Y."/>
            <person name="Weir B.S."/>
            <person name="Guttman D.S."/>
        </authorList>
    </citation>
    <scope>NUCLEOTIDE SEQUENCE [LARGE SCALE GENOMIC DNA]</scope>
    <source>
        <strain evidence="2 3">ICMP3956</strain>
    </source>
</reference>
<organism evidence="2 3">
    <name type="scientific">Pseudomonas syringae pv. primulae</name>
    <dbReference type="NCBI Taxonomy" id="251707"/>
    <lineage>
        <taxon>Bacteria</taxon>
        <taxon>Pseudomonadati</taxon>
        <taxon>Pseudomonadota</taxon>
        <taxon>Gammaproteobacteria</taxon>
        <taxon>Pseudomonadales</taxon>
        <taxon>Pseudomonadaceae</taxon>
        <taxon>Pseudomonas</taxon>
    </lineage>
</organism>
<sequence length="515" mass="57581">MNPQDPTRHQPAHDQHDNVAEPLPTPLRFEAGEGDEHRHTHGSIEAVLETAGFRKDEIRAIYYGNWLRDYSQLVDPKLVRAPDMPKRFPDLLSREALTGIVDVLAVKAFTDLMKIDRSRFIVTPERLGVYRAAEHIDNPRAINPAPANPKARDADFDDWTLPDDPILQVDPETSMKRYLQRSVDLMAADLDIAVQAGPSSTDGLRAMGAALHILEDFFAHSNFVELSLIKLGHTDVLPWTSEADCRHRLPLVTGSFGGSDIIASLAAPLGKILFPNKDKPFEALQPGVRYERDQIIQILLSEHPDENLLRAFEEFLKARDGWALLPFSEQVERFYAFIATPGRLLGNAVGSVLLGLMAMLGNSIDDLQTGLGDDPHTNGSTDPSHSQLAKDHAEHPLHEPAALLARHAVLQVGQAVLSQWHSADETEHPSQVAARFFAHAMDTDWQDTLLREWADAHPEQVRRATLKNELDQLHRHIQSHASEALQQFEHGSDNFLDTFFKSTSLSDLWKKITGK</sequence>
<gene>
    <name evidence="2" type="ORF">ALO52_01428</name>
</gene>
<evidence type="ECO:0000313" key="3">
    <source>
        <dbReference type="Proteomes" id="UP000050562"/>
    </source>
</evidence>
<feature type="region of interest" description="Disordered" evidence="1">
    <location>
        <begin position="1"/>
        <end position="40"/>
    </location>
</feature>
<dbReference type="PANTHER" id="PTHR14905">
    <property type="entry name" value="NG37"/>
    <property type="match status" value="1"/>
</dbReference>
<dbReference type="InterPro" id="IPR010816">
    <property type="entry name" value="Het-C"/>
</dbReference>
<evidence type="ECO:0000256" key="1">
    <source>
        <dbReference type="SAM" id="MobiDB-lite"/>
    </source>
</evidence>
<comment type="caution">
    <text evidence="2">The sequence shown here is derived from an EMBL/GenBank/DDBJ whole genome shotgun (WGS) entry which is preliminary data.</text>
</comment>
<feature type="compositionally biased region" description="Basic and acidic residues" evidence="1">
    <location>
        <begin position="1"/>
        <end position="19"/>
    </location>
</feature>
<dbReference type="Pfam" id="PF07217">
    <property type="entry name" value="Het-C"/>
    <property type="match status" value="1"/>
</dbReference>
<evidence type="ECO:0000313" key="2">
    <source>
        <dbReference type="EMBL" id="KPY32540.1"/>
    </source>
</evidence>
<dbReference type="RefSeq" id="WP_057410453.1">
    <property type="nucleotide sequence ID" value="NZ_LJRC01000231.1"/>
</dbReference>
<accession>A0A0P9Y412</accession>
<dbReference type="PATRIC" id="fig|251707.3.peg.1842"/>
<dbReference type="PANTHER" id="PTHR14905:SF7">
    <property type="entry name" value="VON WILLEBRAND FACTOR A DOMAIN-CONTAINING PROTEIN 7"/>
    <property type="match status" value="1"/>
</dbReference>
<dbReference type="AlphaFoldDB" id="A0A0P9Y412"/>
<dbReference type="EMBL" id="LJRC01000231">
    <property type="protein sequence ID" value="KPY32540.1"/>
    <property type="molecule type" value="Genomic_DNA"/>
</dbReference>
<protein>
    <submittedName>
        <fullName evidence="2">PhcA</fullName>
    </submittedName>
</protein>
<feature type="compositionally biased region" description="Polar residues" evidence="1">
    <location>
        <begin position="377"/>
        <end position="387"/>
    </location>
</feature>
<dbReference type="InterPro" id="IPR052577">
    <property type="entry name" value="VWA7"/>
</dbReference>
<dbReference type="Proteomes" id="UP000050562">
    <property type="component" value="Unassembled WGS sequence"/>
</dbReference>
<feature type="region of interest" description="Disordered" evidence="1">
    <location>
        <begin position="370"/>
        <end position="393"/>
    </location>
</feature>
<proteinExistence type="predicted"/>
<name>A0A0P9Y412_9PSED</name>